<dbReference type="EMBL" id="CM012452">
    <property type="protein sequence ID" value="RVE62491.1"/>
    <property type="molecule type" value="Genomic_DNA"/>
</dbReference>
<reference evidence="1 2" key="1">
    <citation type="submission" date="2018-11" db="EMBL/GenBank/DDBJ databases">
        <authorList>
            <person name="Lopez-Roques C."/>
            <person name="Donnadieu C."/>
            <person name="Bouchez O."/>
            <person name="Klopp C."/>
            <person name="Cabau C."/>
            <person name="Zahm M."/>
        </authorList>
    </citation>
    <scope>NUCLEOTIDE SEQUENCE [LARGE SCALE GENOMIC DNA]</scope>
    <source>
        <strain evidence="1">RS831</strain>
        <tissue evidence="1">Whole body</tissue>
    </source>
</reference>
<dbReference type="Proteomes" id="UP000283210">
    <property type="component" value="Chromosome 16"/>
</dbReference>
<dbReference type="AlphaFoldDB" id="A0A3S2PJE0"/>
<sequence>MPLGNSLPNSRHNYGCLVTSTMIKSERQILCRDHRLAPDVTLSQRERARLIICRDGASVASFFSCILHTNFRHKEEDQPAWHAENLRETESRKIWIRNLCY</sequence>
<organism evidence="1 2">
    <name type="scientific">Oryzias javanicus</name>
    <name type="common">Javanese ricefish</name>
    <name type="synonym">Aplocheilus javanicus</name>
    <dbReference type="NCBI Taxonomy" id="123683"/>
    <lineage>
        <taxon>Eukaryota</taxon>
        <taxon>Metazoa</taxon>
        <taxon>Chordata</taxon>
        <taxon>Craniata</taxon>
        <taxon>Vertebrata</taxon>
        <taxon>Euteleostomi</taxon>
        <taxon>Actinopterygii</taxon>
        <taxon>Neopterygii</taxon>
        <taxon>Teleostei</taxon>
        <taxon>Neoteleostei</taxon>
        <taxon>Acanthomorphata</taxon>
        <taxon>Ovalentaria</taxon>
        <taxon>Atherinomorphae</taxon>
        <taxon>Beloniformes</taxon>
        <taxon>Adrianichthyidae</taxon>
        <taxon>Oryziinae</taxon>
        <taxon>Oryzias</taxon>
    </lineage>
</organism>
<keyword evidence="2" id="KW-1185">Reference proteome</keyword>
<name>A0A3S2PJE0_ORYJA</name>
<accession>A0A3S2PJE0</accession>
<evidence type="ECO:0000313" key="2">
    <source>
        <dbReference type="Proteomes" id="UP000283210"/>
    </source>
</evidence>
<gene>
    <name evidence="1" type="ORF">OJAV_G00157670</name>
</gene>
<evidence type="ECO:0000313" key="1">
    <source>
        <dbReference type="EMBL" id="RVE62491.1"/>
    </source>
</evidence>
<reference evidence="1 2" key="2">
    <citation type="submission" date="2019-01" db="EMBL/GenBank/DDBJ databases">
        <title>A chromosome length genome reference of the Java medaka (oryzias javanicus).</title>
        <authorList>
            <person name="Herpin A."/>
            <person name="Takehana Y."/>
            <person name="Naruse K."/>
            <person name="Ansai S."/>
            <person name="Kawaguchi M."/>
        </authorList>
    </citation>
    <scope>NUCLEOTIDE SEQUENCE [LARGE SCALE GENOMIC DNA]</scope>
    <source>
        <strain evidence="1">RS831</strain>
        <tissue evidence="1">Whole body</tissue>
    </source>
</reference>
<proteinExistence type="predicted"/>
<protein>
    <submittedName>
        <fullName evidence="1">Uncharacterized protein</fullName>
    </submittedName>
</protein>